<evidence type="ECO:0000313" key="3">
    <source>
        <dbReference type="Proteomes" id="UP000018948"/>
    </source>
</evidence>
<dbReference type="Proteomes" id="UP000018948">
    <property type="component" value="Unassembled WGS sequence"/>
</dbReference>
<evidence type="ECO:0000256" key="1">
    <source>
        <dbReference type="SAM" id="Phobius"/>
    </source>
</evidence>
<protein>
    <submittedName>
        <fullName evidence="2">Uncharacterized protein</fullName>
    </submittedName>
</protein>
<reference evidence="2 3" key="1">
    <citation type="submission" date="2013-11" db="EMBL/GenBank/DDBJ databases">
        <title>The Genome Sequence of Phytophthora parasitica P10297.</title>
        <authorList>
            <consortium name="The Broad Institute Genomics Platform"/>
            <person name="Russ C."/>
            <person name="Tyler B."/>
            <person name="Panabieres F."/>
            <person name="Shan W."/>
            <person name="Tripathy S."/>
            <person name="Grunwald N."/>
            <person name="Machado M."/>
            <person name="Johnson C.S."/>
            <person name="Walker B."/>
            <person name="Young S.K."/>
            <person name="Zeng Q."/>
            <person name="Gargeya S."/>
            <person name="Fitzgerald M."/>
            <person name="Haas B."/>
            <person name="Abouelleil A."/>
            <person name="Allen A.W."/>
            <person name="Alvarado L."/>
            <person name="Arachchi H.M."/>
            <person name="Berlin A.M."/>
            <person name="Chapman S.B."/>
            <person name="Gainer-Dewar J."/>
            <person name="Goldberg J."/>
            <person name="Griggs A."/>
            <person name="Gujja S."/>
            <person name="Hansen M."/>
            <person name="Howarth C."/>
            <person name="Imamovic A."/>
            <person name="Ireland A."/>
            <person name="Larimer J."/>
            <person name="McCowan C."/>
            <person name="Murphy C."/>
            <person name="Pearson M."/>
            <person name="Poon T.W."/>
            <person name="Priest M."/>
            <person name="Roberts A."/>
            <person name="Saif S."/>
            <person name="Shea T."/>
            <person name="Sisk P."/>
            <person name="Sykes S."/>
            <person name="Wortman J."/>
            <person name="Nusbaum C."/>
            <person name="Birren B."/>
        </authorList>
    </citation>
    <scope>NUCLEOTIDE SEQUENCE [LARGE SCALE GENOMIC DNA]</scope>
    <source>
        <strain evidence="2 3">P10297</strain>
    </source>
</reference>
<gene>
    <name evidence="2" type="ORF">F442_09206</name>
</gene>
<sequence length="176" mass="19552">MATTHHAAGATPSKLDIPTRLSYVSGTSQTPKDLGDGYTGASQDVFQCDLSSTCTAANGHSQPYTEKYMQGKKMLESGTSVSTRMGAAVISRPPIPYLHSYNCIHSAALLVPCYALFRCLFFVTWLHYVTKLNKKSKMHRDQFLPCNGLAKPPLRCRRHVYSSRTVVVLVLPLRWK</sequence>
<proteinExistence type="predicted"/>
<comment type="caution">
    <text evidence="2">The sequence shown here is derived from an EMBL/GenBank/DDBJ whole genome shotgun (WGS) entry which is preliminary data.</text>
</comment>
<evidence type="ECO:0000313" key="2">
    <source>
        <dbReference type="EMBL" id="ETP44170.1"/>
    </source>
</evidence>
<organism evidence="2 3">
    <name type="scientific">Phytophthora nicotianae P10297</name>
    <dbReference type="NCBI Taxonomy" id="1317064"/>
    <lineage>
        <taxon>Eukaryota</taxon>
        <taxon>Sar</taxon>
        <taxon>Stramenopiles</taxon>
        <taxon>Oomycota</taxon>
        <taxon>Peronosporomycetes</taxon>
        <taxon>Peronosporales</taxon>
        <taxon>Peronosporaceae</taxon>
        <taxon>Phytophthora</taxon>
    </lineage>
</organism>
<dbReference type="AlphaFoldDB" id="W2ZAS3"/>
<dbReference type="EMBL" id="ANIY01001939">
    <property type="protein sequence ID" value="ETP44170.1"/>
    <property type="molecule type" value="Genomic_DNA"/>
</dbReference>
<accession>W2ZAS3</accession>
<feature type="transmembrane region" description="Helical" evidence="1">
    <location>
        <begin position="109"/>
        <end position="130"/>
    </location>
</feature>
<keyword evidence="1" id="KW-0812">Transmembrane</keyword>
<name>W2ZAS3_PHYNI</name>
<keyword evidence="1" id="KW-0472">Membrane</keyword>
<keyword evidence="1" id="KW-1133">Transmembrane helix</keyword>